<feature type="compositionally biased region" description="Basic and acidic residues" evidence="8">
    <location>
        <begin position="167"/>
        <end position="177"/>
    </location>
</feature>
<protein>
    <recommendedName>
        <fullName evidence="7">UPF0114 protein FNB15_06665</fullName>
    </recommendedName>
</protein>
<evidence type="ECO:0000256" key="5">
    <source>
        <dbReference type="ARBA" id="ARBA00022989"/>
    </source>
</evidence>
<feature type="region of interest" description="Disordered" evidence="8">
    <location>
        <begin position="165"/>
        <end position="205"/>
    </location>
</feature>
<dbReference type="InterPro" id="IPR005134">
    <property type="entry name" value="UPF0114"/>
</dbReference>
<evidence type="ECO:0000256" key="7">
    <source>
        <dbReference type="HAMAP-Rule" id="MF_00143"/>
    </source>
</evidence>
<dbReference type="EMBL" id="CP041636">
    <property type="protein sequence ID" value="QDO99665.1"/>
    <property type="molecule type" value="Genomic_DNA"/>
</dbReference>
<keyword evidence="5 7" id="KW-1133">Transmembrane helix</keyword>
<keyword evidence="3 7" id="KW-1003">Cell membrane</keyword>
<evidence type="ECO:0000256" key="3">
    <source>
        <dbReference type="ARBA" id="ARBA00022475"/>
    </source>
</evidence>
<keyword evidence="6 7" id="KW-0472">Membrane</keyword>
<evidence type="ECO:0000256" key="1">
    <source>
        <dbReference type="ARBA" id="ARBA00004651"/>
    </source>
</evidence>
<dbReference type="HAMAP" id="MF_00143">
    <property type="entry name" value="UPF0114"/>
    <property type="match status" value="1"/>
</dbReference>
<feature type="transmembrane region" description="Helical" evidence="7">
    <location>
        <begin position="12"/>
        <end position="33"/>
    </location>
</feature>
<dbReference type="PANTHER" id="PTHR38596">
    <property type="entry name" value="UPF0114 PROTEIN YQHA"/>
    <property type="match status" value="1"/>
</dbReference>
<dbReference type="NCBIfam" id="TIGR00645">
    <property type="entry name" value="HI0507"/>
    <property type="match status" value="1"/>
</dbReference>
<dbReference type="Pfam" id="PF03350">
    <property type="entry name" value="UPF0114"/>
    <property type="match status" value="1"/>
</dbReference>
<dbReference type="AlphaFoldDB" id="A0A516H7I1"/>
<evidence type="ECO:0000256" key="8">
    <source>
        <dbReference type="SAM" id="MobiDB-lite"/>
    </source>
</evidence>
<proteinExistence type="inferred from homology"/>
<dbReference type="OrthoDB" id="9783569at2"/>
<dbReference type="KEGG" id="fer:FNB15_06665"/>
<organism evidence="9 10">
    <name type="scientific">Ferrovibrio terrae</name>
    <dbReference type="NCBI Taxonomy" id="2594003"/>
    <lineage>
        <taxon>Bacteria</taxon>
        <taxon>Pseudomonadati</taxon>
        <taxon>Pseudomonadota</taxon>
        <taxon>Alphaproteobacteria</taxon>
        <taxon>Rhodospirillales</taxon>
        <taxon>Rhodospirillaceae</taxon>
        <taxon>Ferrovibrio</taxon>
    </lineage>
</organism>
<dbReference type="Proteomes" id="UP000317496">
    <property type="component" value="Chromosome"/>
</dbReference>
<feature type="transmembrane region" description="Helical" evidence="7">
    <location>
        <begin position="53"/>
        <end position="76"/>
    </location>
</feature>
<evidence type="ECO:0000256" key="4">
    <source>
        <dbReference type="ARBA" id="ARBA00022692"/>
    </source>
</evidence>
<comment type="subcellular location">
    <subcellularLocation>
        <location evidence="1 7">Cell membrane</location>
        <topology evidence="1 7">Multi-pass membrane protein</topology>
    </subcellularLocation>
</comment>
<feature type="transmembrane region" description="Helical" evidence="7">
    <location>
        <begin position="138"/>
        <end position="157"/>
    </location>
</feature>
<keyword evidence="4 7" id="KW-0812">Transmembrane</keyword>
<evidence type="ECO:0000313" key="10">
    <source>
        <dbReference type="Proteomes" id="UP000317496"/>
    </source>
</evidence>
<dbReference type="GO" id="GO:0005886">
    <property type="term" value="C:plasma membrane"/>
    <property type="evidence" value="ECO:0007669"/>
    <property type="project" value="UniProtKB-SubCell"/>
</dbReference>
<evidence type="ECO:0000256" key="6">
    <source>
        <dbReference type="ARBA" id="ARBA00023136"/>
    </source>
</evidence>
<feature type="compositionally biased region" description="Basic and acidic residues" evidence="8">
    <location>
        <begin position="184"/>
        <end position="195"/>
    </location>
</feature>
<gene>
    <name evidence="9" type="ORF">FNB15_06665</name>
</gene>
<dbReference type="InterPro" id="IPR020761">
    <property type="entry name" value="UPF0114_bac"/>
</dbReference>
<reference evidence="9 10" key="1">
    <citation type="submission" date="2019-07" db="EMBL/GenBank/DDBJ databases">
        <title>Genome sequencing for Ferrovibrio sp. K5.</title>
        <authorList>
            <person name="Park S.-J."/>
        </authorList>
    </citation>
    <scope>NUCLEOTIDE SEQUENCE [LARGE SCALE GENOMIC DNA]</scope>
    <source>
        <strain evidence="9 10">K5</strain>
    </source>
</reference>
<sequence length="205" mass="22637">MLERLIERILFASRWVMAPFYLGLAVALVLLLVKFMQELFHTVPNVFAMTEAQLVLSILSLIDLSLAGNLLLLVIFSGYENFVSKIDNADHKDRPEWMGKIDYSGMKLKLVASIVAISAIQLLRAFMNIENRDNIELAWLVGIHLTFVVSGVLLALMDRLTESAAGHGKDPHIPHDTDVEDGTVIEHGDKPDGKKAASKSGGKKS</sequence>
<evidence type="ECO:0000313" key="9">
    <source>
        <dbReference type="EMBL" id="QDO99665.1"/>
    </source>
</evidence>
<keyword evidence="10" id="KW-1185">Reference proteome</keyword>
<name>A0A516H7I1_9PROT</name>
<accession>A0A516H7I1</accession>
<dbReference type="PANTHER" id="PTHR38596:SF1">
    <property type="entry name" value="UPF0114 PROTEIN YQHA"/>
    <property type="match status" value="1"/>
</dbReference>
<evidence type="ECO:0000256" key="2">
    <source>
        <dbReference type="ARBA" id="ARBA00005774"/>
    </source>
</evidence>
<comment type="similarity">
    <text evidence="2 7">Belongs to the UPF0114 family.</text>
</comment>
<feature type="transmembrane region" description="Helical" evidence="7">
    <location>
        <begin position="108"/>
        <end position="126"/>
    </location>
</feature>